<dbReference type="Proteomes" id="UP001196413">
    <property type="component" value="Unassembled WGS sequence"/>
</dbReference>
<organism evidence="2 3">
    <name type="scientific">Parelaphostrongylus tenuis</name>
    <name type="common">Meningeal worm</name>
    <dbReference type="NCBI Taxonomy" id="148309"/>
    <lineage>
        <taxon>Eukaryota</taxon>
        <taxon>Metazoa</taxon>
        <taxon>Ecdysozoa</taxon>
        <taxon>Nematoda</taxon>
        <taxon>Chromadorea</taxon>
        <taxon>Rhabditida</taxon>
        <taxon>Rhabditina</taxon>
        <taxon>Rhabditomorpha</taxon>
        <taxon>Strongyloidea</taxon>
        <taxon>Metastrongylidae</taxon>
        <taxon>Parelaphostrongylus</taxon>
    </lineage>
</organism>
<name>A0AAD5QH48_PARTN</name>
<feature type="compositionally biased region" description="Polar residues" evidence="1">
    <location>
        <begin position="130"/>
        <end position="151"/>
    </location>
</feature>
<dbReference type="EMBL" id="JAHQIW010000387">
    <property type="protein sequence ID" value="KAJ1347830.1"/>
    <property type="molecule type" value="Genomic_DNA"/>
</dbReference>
<accession>A0AAD5QH48</accession>
<dbReference type="AlphaFoldDB" id="A0AAD5QH48"/>
<keyword evidence="3" id="KW-1185">Reference proteome</keyword>
<feature type="region of interest" description="Disordered" evidence="1">
    <location>
        <begin position="130"/>
        <end position="167"/>
    </location>
</feature>
<feature type="compositionally biased region" description="Basic and acidic residues" evidence="1">
    <location>
        <begin position="155"/>
        <end position="167"/>
    </location>
</feature>
<evidence type="ECO:0000256" key="1">
    <source>
        <dbReference type="SAM" id="MobiDB-lite"/>
    </source>
</evidence>
<reference evidence="2" key="1">
    <citation type="submission" date="2021-06" db="EMBL/GenBank/DDBJ databases">
        <title>Parelaphostrongylus tenuis whole genome reference sequence.</title>
        <authorList>
            <person name="Garwood T.J."/>
            <person name="Larsen P.A."/>
            <person name="Fountain-Jones N.M."/>
            <person name="Garbe J.R."/>
            <person name="Macchietto M.G."/>
            <person name="Kania S.A."/>
            <person name="Gerhold R.W."/>
            <person name="Richards J.E."/>
            <person name="Wolf T.M."/>
        </authorList>
    </citation>
    <scope>NUCLEOTIDE SEQUENCE</scope>
    <source>
        <strain evidence="2">MNPRO001-30</strain>
        <tissue evidence="2">Meninges</tissue>
    </source>
</reference>
<sequence length="167" mass="18934">MFDLFRHFTCVKAQKELDVDSDETQRVEVVFNMEISVYLNKVQHMRSQCPLTKSLWCRTTQEHLTQLRIYNILKPALPTLVSLSNVMTLLGDILADDGVGSVQMLCEESDCTTDTDTSALIRGTAKFFNRNSPKDGSSQSPMLLSVSQRNSRILPEPKKKDEQTLYA</sequence>
<protein>
    <submittedName>
        <fullName evidence="2">Uncharacterized protein</fullName>
    </submittedName>
</protein>
<proteinExistence type="predicted"/>
<comment type="caution">
    <text evidence="2">The sequence shown here is derived from an EMBL/GenBank/DDBJ whole genome shotgun (WGS) entry which is preliminary data.</text>
</comment>
<evidence type="ECO:0000313" key="2">
    <source>
        <dbReference type="EMBL" id="KAJ1347830.1"/>
    </source>
</evidence>
<evidence type="ECO:0000313" key="3">
    <source>
        <dbReference type="Proteomes" id="UP001196413"/>
    </source>
</evidence>
<gene>
    <name evidence="2" type="ORF">KIN20_002999</name>
</gene>